<organism evidence="2 3">
    <name type="scientific">Atopococcus tabaci</name>
    <dbReference type="NCBI Taxonomy" id="269774"/>
    <lineage>
        <taxon>Bacteria</taxon>
        <taxon>Bacillati</taxon>
        <taxon>Bacillota</taxon>
        <taxon>Bacilli</taxon>
        <taxon>Lactobacillales</taxon>
        <taxon>Carnobacteriaceae</taxon>
        <taxon>Atopococcus</taxon>
    </lineage>
</organism>
<gene>
    <name evidence="2" type="ORF">Q4F26_00955</name>
</gene>
<dbReference type="InterPro" id="IPR005531">
    <property type="entry name" value="Asp23"/>
</dbReference>
<dbReference type="Pfam" id="PF03780">
    <property type="entry name" value="Asp23"/>
    <property type="match status" value="1"/>
</dbReference>
<comment type="similarity">
    <text evidence="1">Belongs to the asp23 family.</text>
</comment>
<protein>
    <submittedName>
        <fullName evidence="2">Asp23/Gls24 family envelope stress response protein</fullName>
    </submittedName>
</protein>
<evidence type="ECO:0000313" key="2">
    <source>
        <dbReference type="EMBL" id="MDO5456889.1"/>
    </source>
</evidence>
<dbReference type="AlphaFoldDB" id="A0AA43UAY4"/>
<evidence type="ECO:0000313" key="3">
    <source>
        <dbReference type="Proteomes" id="UP001171751"/>
    </source>
</evidence>
<dbReference type="EMBL" id="JAUNQW010000002">
    <property type="protein sequence ID" value="MDO5456889.1"/>
    <property type="molecule type" value="Genomic_DNA"/>
</dbReference>
<dbReference type="PANTHER" id="PTHR34297">
    <property type="entry name" value="HYPOTHETICAL CYTOSOLIC PROTEIN-RELATED"/>
    <property type="match status" value="1"/>
</dbReference>
<dbReference type="PANTHER" id="PTHR34297:SF2">
    <property type="entry name" value="ASP23_GLS24 FAMILY ENVELOPE STRESS RESPONSE PROTEIN"/>
    <property type="match status" value="1"/>
</dbReference>
<sequence>MSIYVQNEHGTIEISSKAIATIVGAAVTENFGVVGMASRQQVRDGINEILNKENYTKGIVVRPEENNSFAVDVYIIVSYGVKISEVSYNVQERVTYRLSHSLGLVPNSVNVYVQSVWVSENS</sequence>
<dbReference type="Proteomes" id="UP001171751">
    <property type="component" value="Unassembled WGS sequence"/>
</dbReference>
<proteinExistence type="inferred from homology"/>
<name>A0AA43UAY4_9LACT</name>
<keyword evidence="3" id="KW-1185">Reference proteome</keyword>
<comment type="caution">
    <text evidence="2">The sequence shown here is derived from an EMBL/GenBank/DDBJ whole genome shotgun (WGS) entry which is preliminary data.</text>
</comment>
<reference evidence="2" key="1">
    <citation type="submission" date="2023-07" db="EMBL/GenBank/DDBJ databases">
        <title>Between Cages and Wild: Unraveling the Impact of Captivity on Animal Microbiomes and Antimicrobial Resistance.</title>
        <authorList>
            <person name="Schmartz G.P."/>
            <person name="Rehner J."/>
            <person name="Schuff M.J."/>
            <person name="Becker S.L."/>
            <person name="Kravczyk M."/>
            <person name="Gurevich A."/>
            <person name="Francke R."/>
            <person name="Mueller R."/>
            <person name="Keller V."/>
            <person name="Keller A."/>
        </authorList>
    </citation>
    <scope>NUCLEOTIDE SEQUENCE</scope>
    <source>
        <strain evidence="2">S39M_St_73</strain>
    </source>
</reference>
<accession>A0AA43UAY4</accession>
<evidence type="ECO:0000256" key="1">
    <source>
        <dbReference type="ARBA" id="ARBA00005721"/>
    </source>
</evidence>